<dbReference type="InterPro" id="IPR000073">
    <property type="entry name" value="AB_hydrolase_1"/>
</dbReference>
<feature type="domain" description="AB hydrolase-1" evidence="1">
    <location>
        <begin position="31"/>
        <end position="257"/>
    </location>
</feature>
<dbReference type="Gene3D" id="3.40.50.1820">
    <property type="entry name" value="alpha/beta hydrolase"/>
    <property type="match status" value="1"/>
</dbReference>
<dbReference type="Pfam" id="PF12697">
    <property type="entry name" value="Abhydrolase_6"/>
    <property type="match status" value="1"/>
</dbReference>
<dbReference type="InterPro" id="IPR029058">
    <property type="entry name" value="AB_hydrolase_fold"/>
</dbReference>
<gene>
    <name evidence="2" type="ORF">ACH4OY_10880</name>
</gene>
<accession>A0ABW7SHM3</accession>
<evidence type="ECO:0000313" key="3">
    <source>
        <dbReference type="Proteomes" id="UP001611075"/>
    </source>
</evidence>
<reference evidence="2 3" key="1">
    <citation type="submission" date="2024-10" db="EMBL/GenBank/DDBJ databases">
        <title>The Natural Products Discovery Center: Release of the First 8490 Sequenced Strains for Exploring Actinobacteria Biosynthetic Diversity.</title>
        <authorList>
            <person name="Kalkreuter E."/>
            <person name="Kautsar S.A."/>
            <person name="Yang D."/>
            <person name="Bader C.D."/>
            <person name="Teijaro C.N."/>
            <person name="Fluegel L."/>
            <person name="Davis C.M."/>
            <person name="Simpson J.R."/>
            <person name="Lauterbach L."/>
            <person name="Steele A.D."/>
            <person name="Gui C."/>
            <person name="Meng S."/>
            <person name="Li G."/>
            <person name="Viehrig K."/>
            <person name="Ye F."/>
            <person name="Su P."/>
            <person name="Kiefer A.F."/>
            <person name="Nichols A."/>
            <person name="Cepeda A.J."/>
            <person name="Yan W."/>
            <person name="Fan B."/>
            <person name="Jiang Y."/>
            <person name="Adhikari A."/>
            <person name="Zheng C.-J."/>
            <person name="Schuster L."/>
            <person name="Cowan T.M."/>
            <person name="Smanski M.J."/>
            <person name="Chevrette M.G."/>
            <person name="De Carvalho L.P.S."/>
            <person name="Shen B."/>
        </authorList>
    </citation>
    <scope>NUCLEOTIDE SEQUENCE [LARGE SCALE GENOMIC DNA]</scope>
    <source>
        <strain evidence="2 3">NPDC021253</strain>
    </source>
</reference>
<protein>
    <submittedName>
        <fullName evidence="2">Alpha/beta fold hydrolase</fullName>
    </submittedName>
</protein>
<dbReference type="EMBL" id="JBIRPU010000005">
    <property type="protein sequence ID" value="MFI0793189.1"/>
    <property type="molecule type" value="Genomic_DNA"/>
</dbReference>
<dbReference type="GO" id="GO:0016787">
    <property type="term" value="F:hydrolase activity"/>
    <property type="evidence" value="ECO:0007669"/>
    <property type="project" value="UniProtKB-KW"/>
</dbReference>
<dbReference type="PANTHER" id="PTHR43798">
    <property type="entry name" value="MONOACYLGLYCEROL LIPASE"/>
    <property type="match status" value="1"/>
</dbReference>
<dbReference type="InterPro" id="IPR050266">
    <property type="entry name" value="AB_hydrolase_sf"/>
</dbReference>
<keyword evidence="2" id="KW-0378">Hydrolase</keyword>
<dbReference type="RefSeq" id="WP_396678397.1">
    <property type="nucleotide sequence ID" value="NZ_JBIRPU010000005.1"/>
</dbReference>
<comment type="caution">
    <text evidence="2">The sequence shown here is derived from an EMBL/GenBank/DDBJ whole genome shotgun (WGS) entry which is preliminary data.</text>
</comment>
<organism evidence="2 3">
    <name type="scientific">Micromonospora rubida</name>
    <dbReference type="NCBI Taxonomy" id="2697657"/>
    <lineage>
        <taxon>Bacteria</taxon>
        <taxon>Bacillati</taxon>
        <taxon>Actinomycetota</taxon>
        <taxon>Actinomycetes</taxon>
        <taxon>Micromonosporales</taxon>
        <taxon>Micromonosporaceae</taxon>
        <taxon>Micromonospora</taxon>
    </lineage>
</organism>
<sequence length="269" mass="28838">MADGIRHVHLPGAGVRLHAVRWPGPDDRPPLVVLHGIWESWRTFADSAHRWSADRPVYCVDLRGHGGSDRPPTGYRFVDYAADVRAAVGTLGAEVDLLGHSLGAAVALHVAAGAVPPARVRRLVVVEPPVLLPDDWPPVRADMARSWRLARRPLDEIVAALPATDTRTPAWRRMIAEALADTADGVFRAMVDGEQGEVDWAGLLRRVAAPTLAIAGDPDVPGTLLTGDRMAAFGAGLPQARVAVIPGAGHHIELDSPACFHTLTKEFLT</sequence>
<evidence type="ECO:0000259" key="1">
    <source>
        <dbReference type="Pfam" id="PF12697"/>
    </source>
</evidence>
<dbReference type="SUPFAM" id="SSF53474">
    <property type="entry name" value="alpha/beta-Hydrolases"/>
    <property type="match status" value="1"/>
</dbReference>
<evidence type="ECO:0000313" key="2">
    <source>
        <dbReference type="EMBL" id="MFI0793189.1"/>
    </source>
</evidence>
<keyword evidence="3" id="KW-1185">Reference proteome</keyword>
<proteinExistence type="predicted"/>
<dbReference type="PANTHER" id="PTHR43798:SF33">
    <property type="entry name" value="HYDROLASE, PUTATIVE (AFU_ORTHOLOGUE AFUA_2G14860)-RELATED"/>
    <property type="match status" value="1"/>
</dbReference>
<dbReference type="Proteomes" id="UP001611075">
    <property type="component" value="Unassembled WGS sequence"/>
</dbReference>
<name>A0ABW7SHM3_9ACTN</name>